<feature type="compositionally biased region" description="Basic residues" evidence="1">
    <location>
        <begin position="128"/>
        <end position="138"/>
    </location>
</feature>
<feature type="region of interest" description="Disordered" evidence="1">
    <location>
        <begin position="247"/>
        <end position="273"/>
    </location>
</feature>
<accession>A0A4U7B0L4</accession>
<dbReference type="EMBL" id="PTQR01000057">
    <property type="protein sequence ID" value="TKX23145.1"/>
    <property type="molecule type" value="Genomic_DNA"/>
</dbReference>
<reference evidence="2 3" key="1">
    <citation type="submission" date="2018-02" db="EMBL/GenBank/DDBJ databases">
        <title>Draft genome sequences of Elsinoe sp., causing black scab on jojoba.</title>
        <authorList>
            <person name="Stodart B."/>
            <person name="Jeffress S."/>
            <person name="Ash G."/>
            <person name="Arun Chinnappa K."/>
        </authorList>
    </citation>
    <scope>NUCLEOTIDE SEQUENCE [LARGE SCALE GENOMIC DNA]</scope>
    <source>
        <strain evidence="2 3">Hillstone_2</strain>
    </source>
</reference>
<proteinExistence type="predicted"/>
<feature type="region of interest" description="Disordered" evidence="1">
    <location>
        <begin position="112"/>
        <end position="207"/>
    </location>
</feature>
<evidence type="ECO:0000313" key="2">
    <source>
        <dbReference type="EMBL" id="TKX23145.1"/>
    </source>
</evidence>
<feature type="compositionally biased region" description="Basic and acidic residues" evidence="1">
    <location>
        <begin position="176"/>
        <end position="185"/>
    </location>
</feature>
<feature type="compositionally biased region" description="Basic residues" evidence="1">
    <location>
        <begin position="295"/>
        <end position="310"/>
    </location>
</feature>
<comment type="caution">
    <text evidence="2">The sequence shown here is derived from an EMBL/GenBank/DDBJ whole genome shotgun (WGS) entry which is preliminary data.</text>
</comment>
<feature type="region of interest" description="Disordered" evidence="1">
    <location>
        <begin position="292"/>
        <end position="319"/>
    </location>
</feature>
<sequence>MPVELPVLIGTFGVSACVPLIVHVVRSTRRELEDLYDYRRLQKGKSINGQRQRERCRLIRRKMRKAKKYGKNKYHLAKFRPCNNDDPIFWNVDGSLGGPPTWRAMRRGYTPPMRSHRHAKPAGDTRLHLHPFHKGRREKAREKELRQGDRAASMDSVIPTISQDEVVLGSRRSPSNRKEEKEIRRKSSCMTSKEPQVTTPAPRSHATRNALSAELHHRYSTEDVPASLLSSGAETVLCCRRPDHDRNIDRSKSYVDSKDLSDSQTSPRTLSRSTSFISIRENISSKLRSLTPSLTKKKKFKRSKRKRLRQKKETYKEKRSRKHSREWWTAVRKFQGYDEYGKRPGYWGFRRGYSATHYDPTHTHTAATTPTQFGRVG</sequence>
<dbReference type="AlphaFoldDB" id="A0A4U7B0L4"/>
<organism evidence="2 3">
    <name type="scientific">Elsinoe australis</name>
    <dbReference type="NCBI Taxonomy" id="40998"/>
    <lineage>
        <taxon>Eukaryota</taxon>
        <taxon>Fungi</taxon>
        <taxon>Dikarya</taxon>
        <taxon>Ascomycota</taxon>
        <taxon>Pezizomycotina</taxon>
        <taxon>Dothideomycetes</taxon>
        <taxon>Dothideomycetidae</taxon>
        <taxon>Myriangiales</taxon>
        <taxon>Elsinoaceae</taxon>
        <taxon>Elsinoe</taxon>
    </lineage>
</organism>
<feature type="compositionally biased region" description="Basic and acidic residues" evidence="1">
    <location>
        <begin position="139"/>
        <end position="149"/>
    </location>
</feature>
<feature type="compositionally biased region" description="Polar residues" evidence="1">
    <location>
        <begin position="188"/>
        <end position="201"/>
    </location>
</feature>
<name>A0A4U7B0L4_9PEZI</name>
<protein>
    <submittedName>
        <fullName evidence="2">Uncharacterized protein</fullName>
    </submittedName>
</protein>
<evidence type="ECO:0000313" key="3">
    <source>
        <dbReference type="Proteomes" id="UP000308133"/>
    </source>
</evidence>
<feature type="compositionally biased region" description="Basic and acidic residues" evidence="1">
    <location>
        <begin position="247"/>
        <end position="261"/>
    </location>
</feature>
<feature type="compositionally biased region" description="Polar residues" evidence="1">
    <location>
        <begin position="262"/>
        <end position="273"/>
    </location>
</feature>
<evidence type="ECO:0000256" key="1">
    <source>
        <dbReference type="SAM" id="MobiDB-lite"/>
    </source>
</evidence>
<gene>
    <name evidence="2" type="ORF">C1H76_4693</name>
</gene>
<dbReference type="Proteomes" id="UP000308133">
    <property type="component" value="Unassembled WGS sequence"/>
</dbReference>